<dbReference type="PANTHER" id="PTHR41533">
    <property type="entry name" value="L,D-TRANSPEPTIDASE HI_1667-RELATED"/>
    <property type="match status" value="1"/>
</dbReference>
<feature type="compositionally biased region" description="Basic and acidic residues" evidence="8">
    <location>
        <begin position="46"/>
        <end position="94"/>
    </location>
</feature>
<feature type="active site" description="Proton donor/acceptor" evidence="7">
    <location>
        <position position="384"/>
    </location>
</feature>
<dbReference type="PANTHER" id="PTHR41533:SF1">
    <property type="entry name" value="L,D-TRANSPEPTIDASE YCBB-RELATED"/>
    <property type="match status" value="1"/>
</dbReference>
<evidence type="ECO:0000256" key="4">
    <source>
        <dbReference type="ARBA" id="ARBA00022960"/>
    </source>
</evidence>
<feature type="compositionally biased region" description="Low complexity" evidence="8">
    <location>
        <begin position="494"/>
        <end position="505"/>
    </location>
</feature>
<accession>A0A2N9AI89</accession>
<sequence>MPNVIPALRRPRRARLIGGTGAALALLLAAPLRAEPVPDPQPDSRINLRIEPKAEAAPEPKRELRADPKPEPKVDSKLDPKPDPKTAPKLERPTADTVAVPADAPPAKKVSRELPPVVYARVSEDPLPSYTAQTFVDTMRAAERYQVYAEAGGWKTLPADFAPKPGDSHAAIPSLRHHLTLTGDLPADAPPSDRFDPPLVAAVKSFQARHGLPDAGIFGRLTLNALNVPADVRQRQLRASAQRLMGSSFGFGERYVTVNIPSATVEAVENGAVTRRYVAVVGSPDKQTPAVETRITDVNLNPTWTVPVSVIKNEIIPTMRKNPGYLTKNRIRILGPGGVEVDPNAIDWNTQKATNYTLRQDSGLDNSLGQVRIDMPNRHAIYMHDTPSKSLFAGSVRFHSHGCVRVGQVKEFAAWLLQGTEGPNGSGSAWGPIEIETAIAVGERRDVKLVKPTPVAFVYMTGYATSDGRVHFRDDIYGLDTPPAPAAATPPAPDVTTTGAITPRAAPAPRPAAPGVAAPRPLPPTAQGAPVKPAAAKPAPVGAAPVPAPATALPAPPKPQARKAAPPARGPESEPVPMPPGLVGGRG</sequence>
<feature type="region of interest" description="Disordered" evidence="8">
    <location>
        <begin position="481"/>
        <end position="587"/>
    </location>
</feature>
<dbReference type="InterPro" id="IPR038063">
    <property type="entry name" value="Transpep_catalytic_dom"/>
</dbReference>
<keyword evidence="9" id="KW-0732">Signal</keyword>
<dbReference type="CDD" id="cd16913">
    <property type="entry name" value="YkuD_like"/>
    <property type="match status" value="1"/>
</dbReference>
<feature type="active site" description="Nucleophile" evidence="7">
    <location>
        <position position="403"/>
    </location>
</feature>
<dbReference type="PROSITE" id="PS52029">
    <property type="entry name" value="LD_TPASE"/>
    <property type="match status" value="1"/>
</dbReference>
<dbReference type="Pfam" id="PF03734">
    <property type="entry name" value="YkuD"/>
    <property type="match status" value="1"/>
</dbReference>
<feature type="signal peptide" evidence="9">
    <location>
        <begin position="1"/>
        <end position="34"/>
    </location>
</feature>
<dbReference type="Proteomes" id="UP000233769">
    <property type="component" value="Chromosome tk0001"/>
</dbReference>
<keyword evidence="3" id="KW-0808">Transferase</keyword>
<proteinExistence type="inferred from homology"/>
<reference evidence="12" key="1">
    <citation type="submission" date="2017-10" db="EMBL/GenBank/DDBJ databases">
        <authorList>
            <person name="Regsiter A."/>
            <person name="William W."/>
        </authorList>
    </citation>
    <scope>NUCLEOTIDE SEQUENCE [LARGE SCALE GENOMIC DNA]</scope>
</reference>
<protein>
    <submittedName>
        <fullName evidence="11">Putative L,D-transpeptidase catalytic domain (YkuD)</fullName>
    </submittedName>
</protein>
<organism evidence="11 12">
    <name type="scientific">Methylorubrum extorquens</name>
    <name type="common">Methylobacterium dichloromethanicum</name>
    <name type="synonym">Methylobacterium extorquens</name>
    <dbReference type="NCBI Taxonomy" id="408"/>
    <lineage>
        <taxon>Bacteria</taxon>
        <taxon>Pseudomonadati</taxon>
        <taxon>Pseudomonadota</taxon>
        <taxon>Alphaproteobacteria</taxon>
        <taxon>Hyphomicrobiales</taxon>
        <taxon>Methylobacteriaceae</taxon>
        <taxon>Methylorubrum</taxon>
    </lineage>
</organism>
<comment type="pathway">
    <text evidence="1 7">Cell wall biogenesis; peptidoglycan biosynthesis.</text>
</comment>
<keyword evidence="4 7" id="KW-0133">Cell shape</keyword>
<dbReference type="InterPro" id="IPR005490">
    <property type="entry name" value="LD_TPept_cat_dom"/>
</dbReference>
<feature type="compositionally biased region" description="Pro residues" evidence="8">
    <location>
        <begin position="482"/>
        <end position="493"/>
    </location>
</feature>
<keyword evidence="6 7" id="KW-0961">Cell wall biogenesis/degradation</keyword>
<dbReference type="InterPro" id="IPR052905">
    <property type="entry name" value="LD-transpeptidase_YkuD-like"/>
</dbReference>
<dbReference type="EMBL" id="LT962688">
    <property type="protein sequence ID" value="SOR27031.1"/>
    <property type="molecule type" value="Genomic_DNA"/>
</dbReference>
<feature type="region of interest" description="Disordered" evidence="8">
    <location>
        <begin position="34"/>
        <end position="101"/>
    </location>
</feature>
<dbReference type="GO" id="GO:0009252">
    <property type="term" value="P:peptidoglycan biosynthetic process"/>
    <property type="evidence" value="ECO:0007669"/>
    <property type="project" value="UniProtKB-UniPathway"/>
</dbReference>
<evidence type="ECO:0000256" key="5">
    <source>
        <dbReference type="ARBA" id="ARBA00022984"/>
    </source>
</evidence>
<dbReference type="GO" id="GO:0016740">
    <property type="term" value="F:transferase activity"/>
    <property type="evidence" value="ECO:0007669"/>
    <property type="project" value="UniProtKB-KW"/>
</dbReference>
<dbReference type="GO" id="GO:0004180">
    <property type="term" value="F:carboxypeptidase activity"/>
    <property type="evidence" value="ECO:0007669"/>
    <property type="project" value="UniProtKB-ARBA"/>
</dbReference>
<dbReference type="InterPro" id="IPR002477">
    <property type="entry name" value="Peptidoglycan-bd-like"/>
</dbReference>
<feature type="domain" description="L,D-TPase catalytic" evidence="10">
    <location>
        <begin position="254"/>
        <end position="436"/>
    </location>
</feature>
<feature type="chain" id="PRO_5014964512" evidence="9">
    <location>
        <begin position="35"/>
        <end position="587"/>
    </location>
</feature>
<dbReference type="Pfam" id="PF01471">
    <property type="entry name" value="PG_binding_1"/>
    <property type="match status" value="1"/>
</dbReference>
<dbReference type="InterPro" id="IPR036365">
    <property type="entry name" value="PGBD-like_sf"/>
</dbReference>
<dbReference type="GO" id="GO:0071555">
    <property type="term" value="P:cell wall organization"/>
    <property type="evidence" value="ECO:0007669"/>
    <property type="project" value="UniProtKB-UniRule"/>
</dbReference>
<evidence type="ECO:0000259" key="10">
    <source>
        <dbReference type="PROSITE" id="PS52029"/>
    </source>
</evidence>
<gene>
    <name evidence="11" type="ORF">TK0001_0429</name>
</gene>
<dbReference type="InterPro" id="IPR036366">
    <property type="entry name" value="PGBDSf"/>
</dbReference>
<dbReference type="SUPFAM" id="SSF47090">
    <property type="entry name" value="PGBD-like"/>
    <property type="match status" value="1"/>
</dbReference>
<evidence type="ECO:0000313" key="12">
    <source>
        <dbReference type="Proteomes" id="UP000233769"/>
    </source>
</evidence>
<name>A0A2N9AI89_METEX</name>
<feature type="compositionally biased region" description="Low complexity" evidence="8">
    <location>
        <begin position="513"/>
        <end position="553"/>
    </location>
</feature>
<dbReference type="UniPathway" id="UPA00219"/>
<evidence type="ECO:0000313" key="11">
    <source>
        <dbReference type="EMBL" id="SOR27031.1"/>
    </source>
</evidence>
<evidence type="ECO:0000256" key="9">
    <source>
        <dbReference type="SAM" id="SignalP"/>
    </source>
</evidence>
<dbReference type="Gene3D" id="1.10.101.10">
    <property type="entry name" value="PGBD-like superfamily/PGBD"/>
    <property type="match status" value="1"/>
</dbReference>
<dbReference type="GO" id="GO:0008360">
    <property type="term" value="P:regulation of cell shape"/>
    <property type="evidence" value="ECO:0007669"/>
    <property type="project" value="UniProtKB-UniRule"/>
</dbReference>
<evidence type="ECO:0000256" key="8">
    <source>
        <dbReference type="SAM" id="MobiDB-lite"/>
    </source>
</evidence>
<keyword evidence="5 7" id="KW-0573">Peptidoglycan synthesis</keyword>
<evidence type="ECO:0000256" key="1">
    <source>
        <dbReference type="ARBA" id="ARBA00004752"/>
    </source>
</evidence>
<evidence type="ECO:0000256" key="2">
    <source>
        <dbReference type="ARBA" id="ARBA00005992"/>
    </source>
</evidence>
<evidence type="ECO:0000256" key="6">
    <source>
        <dbReference type="ARBA" id="ARBA00023316"/>
    </source>
</evidence>
<evidence type="ECO:0000256" key="3">
    <source>
        <dbReference type="ARBA" id="ARBA00022679"/>
    </source>
</evidence>
<comment type="similarity">
    <text evidence="2">Belongs to the YkuD family.</text>
</comment>
<dbReference type="SUPFAM" id="SSF141523">
    <property type="entry name" value="L,D-transpeptidase catalytic domain-like"/>
    <property type="match status" value="1"/>
</dbReference>
<evidence type="ECO:0000256" key="7">
    <source>
        <dbReference type="PROSITE-ProRule" id="PRU01373"/>
    </source>
</evidence>
<dbReference type="Gene3D" id="2.40.440.10">
    <property type="entry name" value="L,D-transpeptidase catalytic domain-like"/>
    <property type="match status" value="1"/>
</dbReference>
<dbReference type="AlphaFoldDB" id="A0A2N9AI89"/>